<accession>A0AAW2MQZ7</accession>
<dbReference type="PANTHER" id="PTHR46872:SF10">
    <property type="entry name" value="MYB-LIKE DOMAIN-CONTAINING PROTEIN"/>
    <property type="match status" value="1"/>
</dbReference>
<gene>
    <name evidence="2" type="ORF">Sangu_1478500</name>
</gene>
<comment type="caution">
    <text evidence="2">The sequence shown here is derived from an EMBL/GenBank/DDBJ whole genome shotgun (WGS) entry which is preliminary data.</text>
</comment>
<sequence length="603" mass="68699">MLVCLNLTGLRPGGCFDLGLGWRGWPHVCWVHGVKWGRKCRYICVWWSINLCLYVIMHCGVSLYWAVAAASVLARTGFLVSKVGISDCAFVFCSFWECRMTREQGGKGKKNVKASLSEGIEDAQQNSVFGIYSEVEMIARLKQLALDPCKPQFAGDNLQPLQNQILRLRKIMVLEDSHIPWRKRKLEQFVKDKLRAPSGFAMPKQQNRIKLQRQLSHASSVSCLLDSIASTESDYKRTPFNSISASSLLTFDDTLPEKHASESSFMDNMVHRNSRSKDVALMVDSDESVNGSNSSSQEKQNPYKAPSVEINNEIHYLSSWTLDVPSRRRRDRTLLSIRLQNIIGDHLQRKAIPIGPRFQADVPEWSNTVNISILINTYNSDSHNAKWLGTRIWPIETGNMKTSGRAIGKGRPKMCCCVSPGSVDCIRRHILEKRLLLRSDLGPAFFSWKFDEMGEQVSNSWTLKEQQTFESLVQMRTSCKGKNFLKQALKCFSKKCRNDIVNYYFNVYIPRRMSVQARSSSVNQIVTDDEEEEEVNYMGMQKRSECRTLIRTFKYALQLRVNKMMVISNHFTVQAKMTITSASGKEESAELHRGLEAQFCSQG</sequence>
<reference evidence="2" key="1">
    <citation type="submission" date="2020-06" db="EMBL/GenBank/DDBJ databases">
        <authorList>
            <person name="Li T."/>
            <person name="Hu X."/>
            <person name="Zhang T."/>
            <person name="Song X."/>
            <person name="Zhang H."/>
            <person name="Dai N."/>
            <person name="Sheng W."/>
            <person name="Hou X."/>
            <person name="Wei L."/>
        </authorList>
    </citation>
    <scope>NUCLEOTIDE SEQUENCE</scope>
    <source>
        <strain evidence="2">G01</strain>
        <tissue evidence="2">Leaf</tissue>
    </source>
</reference>
<keyword evidence="1" id="KW-0472">Membrane</keyword>
<dbReference type="PANTHER" id="PTHR46872">
    <property type="entry name" value="DNA BINDING PROTEIN"/>
    <property type="match status" value="1"/>
</dbReference>
<keyword evidence="1" id="KW-1133">Transmembrane helix</keyword>
<proteinExistence type="predicted"/>
<organism evidence="2">
    <name type="scientific">Sesamum angustifolium</name>
    <dbReference type="NCBI Taxonomy" id="2727405"/>
    <lineage>
        <taxon>Eukaryota</taxon>
        <taxon>Viridiplantae</taxon>
        <taxon>Streptophyta</taxon>
        <taxon>Embryophyta</taxon>
        <taxon>Tracheophyta</taxon>
        <taxon>Spermatophyta</taxon>
        <taxon>Magnoliopsida</taxon>
        <taxon>eudicotyledons</taxon>
        <taxon>Gunneridae</taxon>
        <taxon>Pentapetalae</taxon>
        <taxon>asterids</taxon>
        <taxon>lamiids</taxon>
        <taxon>Lamiales</taxon>
        <taxon>Pedaliaceae</taxon>
        <taxon>Sesamum</taxon>
    </lineage>
</organism>
<name>A0AAW2MQZ7_9LAMI</name>
<keyword evidence="1" id="KW-0812">Transmembrane</keyword>
<dbReference type="EMBL" id="JACGWK010000009">
    <property type="protein sequence ID" value="KAL0333223.1"/>
    <property type="molecule type" value="Genomic_DNA"/>
</dbReference>
<evidence type="ECO:0000313" key="2">
    <source>
        <dbReference type="EMBL" id="KAL0333223.1"/>
    </source>
</evidence>
<feature type="transmembrane region" description="Helical" evidence="1">
    <location>
        <begin position="45"/>
        <end position="67"/>
    </location>
</feature>
<dbReference type="AlphaFoldDB" id="A0AAW2MQZ7"/>
<reference evidence="2" key="2">
    <citation type="journal article" date="2024" name="Plant">
        <title>Genomic evolution and insights into agronomic trait innovations of Sesamum species.</title>
        <authorList>
            <person name="Miao H."/>
            <person name="Wang L."/>
            <person name="Qu L."/>
            <person name="Liu H."/>
            <person name="Sun Y."/>
            <person name="Le M."/>
            <person name="Wang Q."/>
            <person name="Wei S."/>
            <person name="Zheng Y."/>
            <person name="Lin W."/>
            <person name="Duan Y."/>
            <person name="Cao H."/>
            <person name="Xiong S."/>
            <person name="Wang X."/>
            <person name="Wei L."/>
            <person name="Li C."/>
            <person name="Ma Q."/>
            <person name="Ju M."/>
            <person name="Zhao R."/>
            <person name="Li G."/>
            <person name="Mu C."/>
            <person name="Tian Q."/>
            <person name="Mei H."/>
            <person name="Zhang T."/>
            <person name="Gao T."/>
            <person name="Zhang H."/>
        </authorList>
    </citation>
    <scope>NUCLEOTIDE SEQUENCE</scope>
    <source>
        <strain evidence="2">G01</strain>
    </source>
</reference>
<protein>
    <submittedName>
        <fullName evidence="2">AT-rich interactive domain-containing protein 1</fullName>
    </submittedName>
</protein>
<evidence type="ECO:0000256" key="1">
    <source>
        <dbReference type="SAM" id="Phobius"/>
    </source>
</evidence>